<evidence type="ECO:0000256" key="3">
    <source>
        <dbReference type="ARBA" id="ARBA00022825"/>
    </source>
</evidence>
<dbReference type="CDD" id="cd00190">
    <property type="entry name" value="Tryp_SPc"/>
    <property type="match status" value="1"/>
</dbReference>
<dbReference type="InterPro" id="IPR043504">
    <property type="entry name" value="Peptidase_S1_PA_chymotrypsin"/>
</dbReference>
<dbReference type="Pfam" id="PF00089">
    <property type="entry name" value="Trypsin"/>
    <property type="match status" value="1"/>
</dbReference>
<keyword evidence="7" id="KW-1185">Reference proteome</keyword>
<dbReference type="PROSITE" id="PS50240">
    <property type="entry name" value="TRYPSIN_DOM"/>
    <property type="match status" value="1"/>
</dbReference>
<dbReference type="EMBL" id="CAUEEQ010003741">
    <property type="protein sequence ID" value="CAJ0925942.1"/>
    <property type="molecule type" value="Genomic_DNA"/>
</dbReference>
<dbReference type="InterPro" id="IPR001314">
    <property type="entry name" value="Peptidase_S1A"/>
</dbReference>
<dbReference type="PANTHER" id="PTHR24252">
    <property type="entry name" value="ACROSIN-RELATED"/>
    <property type="match status" value="1"/>
</dbReference>
<keyword evidence="1" id="KW-0645">Protease</keyword>
<dbReference type="Proteomes" id="UP001176940">
    <property type="component" value="Unassembled WGS sequence"/>
</dbReference>
<protein>
    <recommendedName>
        <fullName evidence="5">Peptidase S1 domain-containing protein</fullName>
    </recommendedName>
</protein>
<dbReference type="SMART" id="SM00020">
    <property type="entry name" value="Tryp_SPc"/>
    <property type="match status" value="1"/>
</dbReference>
<dbReference type="PROSITE" id="PS00135">
    <property type="entry name" value="TRYPSIN_SER"/>
    <property type="match status" value="1"/>
</dbReference>
<dbReference type="InterPro" id="IPR001254">
    <property type="entry name" value="Trypsin_dom"/>
</dbReference>
<keyword evidence="4" id="KW-1015">Disulfide bond</keyword>
<evidence type="ECO:0000259" key="5">
    <source>
        <dbReference type="PROSITE" id="PS50240"/>
    </source>
</evidence>
<evidence type="ECO:0000256" key="2">
    <source>
        <dbReference type="ARBA" id="ARBA00022801"/>
    </source>
</evidence>
<sequence length="171" mass="18675">MEEKERRVYQVNRIITHPKFNQKTFNNDLALVELTSPVVASPRAIPVCLPTVPVDPSPGTSCYIAGWGSLYEDGPPSDVIMEARVPVLSQELCRSSLGKDMLTSTMFCAGYLTGGIDSCQGDSGGPLTCQDPSSKQYMIYGITSWGDGCGERGKPGVYTRVTAFIDWIRTR</sequence>
<keyword evidence="2" id="KW-0378">Hydrolase</keyword>
<evidence type="ECO:0000313" key="7">
    <source>
        <dbReference type="Proteomes" id="UP001176940"/>
    </source>
</evidence>
<proteinExistence type="predicted"/>
<gene>
    <name evidence="6" type="ORF">RIMI_LOCUS2635976</name>
</gene>
<evidence type="ECO:0000313" key="6">
    <source>
        <dbReference type="EMBL" id="CAJ0925942.1"/>
    </source>
</evidence>
<keyword evidence="3" id="KW-0720">Serine protease</keyword>
<dbReference type="PANTHER" id="PTHR24252:SF10">
    <property type="entry name" value="SERINE PROTEASE 56"/>
    <property type="match status" value="1"/>
</dbReference>
<dbReference type="InterPro" id="IPR009003">
    <property type="entry name" value="Peptidase_S1_PA"/>
</dbReference>
<comment type="caution">
    <text evidence="6">The sequence shown here is derived from an EMBL/GenBank/DDBJ whole genome shotgun (WGS) entry which is preliminary data.</text>
</comment>
<feature type="domain" description="Peptidase S1" evidence="5">
    <location>
        <begin position="1"/>
        <end position="171"/>
    </location>
</feature>
<dbReference type="InterPro" id="IPR033116">
    <property type="entry name" value="TRYPSIN_SER"/>
</dbReference>
<dbReference type="PRINTS" id="PR00722">
    <property type="entry name" value="CHYMOTRYPSIN"/>
</dbReference>
<evidence type="ECO:0000256" key="4">
    <source>
        <dbReference type="ARBA" id="ARBA00023157"/>
    </source>
</evidence>
<evidence type="ECO:0000256" key="1">
    <source>
        <dbReference type="ARBA" id="ARBA00022670"/>
    </source>
</evidence>
<name>A0ABN9L0G8_9NEOB</name>
<reference evidence="6" key="1">
    <citation type="submission" date="2023-07" db="EMBL/GenBank/DDBJ databases">
        <authorList>
            <person name="Stuckert A."/>
        </authorList>
    </citation>
    <scope>NUCLEOTIDE SEQUENCE</scope>
</reference>
<dbReference type="Gene3D" id="2.40.10.10">
    <property type="entry name" value="Trypsin-like serine proteases"/>
    <property type="match status" value="1"/>
</dbReference>
<dbReference type="SUPFAM" id="SSF50494">
    <property type="entry name" value="Trypsin-like serine proteases"/>
    <property type="match status" value="1"/>
</dbReference>
<accession>A0ABN9L0G8</accession>
<organism evidence="6 7">
    <name type="scientific">Ranitomeya imitator</name>
    <name type="common">mimic poison frog</name>
    <dbReference type="NCBI Taxonomy" id="111125"/>
    <lineage>
        <taxon>Eukaryota</taxon>
        <taxon>Metazoa</taxon>
        <taxon>Chordata</taxon>
        <taxon>Craniata</taxon>
        <taxon>Vertebrata</taxon>
        <taxon>Euteleostomi</taxon>
        <taxon>Amphibia</taxon>
        <taxon>Batrachia</taxon>
        <taxon>Anura</taxon>
        <taxon>Neobatrachia</taxon>
        <taxon>Hyloidea</taxon>
        <taxon>Dendrobatidae</taxon>
        <taxon>Dendrobatinae</taxon>
        <taxon>Ranitomeya</taxon>
    </lineage>
</organism>